<dbReference type="Proteomes" id="UP000824469">
    <property type="component" value="Unassembled WGS sequence"/>
</dbReference>
<keyword evidence="3" id="KW-1185">Reference proteome</keyword>
<accession>A0AA38F8U0</accession>
<evidence type="ECO:0000313" key="2">
    <source>
        <dbReference type="EMBL" id="KAH9293291.1"/>
    </source>
</evidence>
<proteinExistence type="predicted"/>
<protein>
    <submittedName>
        <fullName evidence="2">Uncharacterized protein</fullName>
    </submittedName>
</protein>
<feature type="region of interest" description="Disordered" evidence="1">
    <location>
        <begin position="1"/>
        <end position="69"/>
    </location>
</feature>
<sequence>GFGEAKTVCNEDEAVRRSSNSHDSRVTRQEEDNAAGPHPLAGDPSHLCTSLQGRPMPPKMTVKAKRRTS</sequence>
<dbReference type="AlphaFoldDB" id="A0AA38F8U0"/>
<evidence type="ECO:0000256" key="1">
    <source>
        <dbReference type="SAM" id="MobiDB-lite"/>
    </source>
</evidence>
<organism evidence="2 3">
    <name type="scientific">Taxus chinensis</name>
    <name type="common">Chinese yew</name>
    <name type="synonym">Taxus wallichiana var. chinensis</name>
    <dbReference type="NCBI Taxonomy" id="29808"/>
    <lineage>
        <taxon>Eukaryota</taxon>
        <taxon>Viridiplantae</taxon>
        <taxon>Streptophyta</taxon>
        <taxon>Embryophyta</taxon>
        <taxon>Tracheophyta</taxon>
        <taxon>Spermatophyta</taxon>
        <taxon>Pinopsida</taxon>
        <taxon>Pinidae</taxon>
        <taxon>Conifers II</taxon>
        <taxon>Cupressales</taxon>
        <taxon>Taxaceae</taxon>
        <taxon>Taxus</taxon>
    </lineage>
</organism>
<name>A0AA38F8U0_TAXCH</name>
<comment type="caution">
    <text evidence="2">The sequence shown here is derived from an EMBL/GenBank/DDBJ whole genome shotgun (WGS) entry which is preliminary data.</text>
</comment>
<reference evidence="2 3" key="1">
    <citation type="journal article" date="2021" name="Nat. Plants">
        <title>The Taxus genome provides insights into paclitaxel biosynthesis.</title>
        <authorList>
            <person name="Xiong X."/>
            <person name="Gou J."/>
            <person name="Liao Q."/>
            <person name="Li Y."/>
            <person name="Zhou Q."/>
            <person name="Bi G."/>
            <person name="Li C."/>
            <person name="Du R."/>
            <person name="Wang X."/>
            <person name="Sun T."/>
            <person name="Guo L."/>
            <person name="Liang H."/>
            <person name="Lu P."/>
            <person name="Wu Y."/>
            <person name="Zhang Z."/>
            <person name="Ro D.K."/>
            <person name="Shang Y."/>
            <person name="Huang S."/>
            <person name="Yan J."/>
        </authorList>
    </citation>
    <scope>NUCLEOTIDE SEQUENCE [LARGE SCALE GENOMIC DNA]</scope>
    <source>
        <strain evidence="2">Ta-2019</strain>
    </source>
</reference>
<evidence type="ECO:0000313" key="3">
    <source>
        <dbReference type="Proteomes" id="UP000824469"/>
    </source>
</evidence>
<gene>
    <name evidence="2" type="ORF">KI387_041505</name>
</gene>
<dbReference type="EMBL" id="JAHRHJ020001342">
    <property type="protein sequence ID" value="KAH9293291.1"/>
    <property type="molecule type" value="Genomic_DNA"/>
</dbReference>
<feature type="compositionally biased region" description="Basic and acidic residues" evidence="1">
    <location>
        <begin position="13"/>
        <end position="31"/>
    </location>
</feature>
<feature type="non-terminal residue" evidence="2">
    <location>
        <position position="69"/>
    </location>
</feature>
<feature type="non-terminal residue" evidence="2">
    <location>
        <position position="1"/>
    </location>
</feature>